<dbReference type="Pfam" id="PF13470">
    <property type="entry name" value="PIN_3"/>
    <property type="match status" value="1"/>
</dbReference>
<dbReference type="SMART" id="SM00670">
    <property type="entry name" value="PINc"/>
    <property type="match status" value="1"/>
</dbReference>
<evidence type="ECO:0000313" key="3">
    <source>
        <dbReference type="Proteomes" id="UP000826540"/>
    </source>
</evidence>
<dbReference type="SUPFAM" id="SSF88723">
    <property type="entry name" value="PIN domain-like"/>
    <property type="match status" value="1"/>
</dbReference>
<protein>
    <submittedName>
        <fullName evidence="2">Toxin-antitoxin system toxin component, PIN family</fullName>
    </submittedName>
</protein>
<dbReference type="PANTHER" id="PTHR34610:SF3">
    <property type="entry name" value="SSL7007 PROTEIN"/>
    <property type="match status" value="1"/>
</dbReference>
<dbReference type="EMBL" id="CP080598">
    <property type="protein sequence ID" value="QYX33759.1"/>
    <property type="molecule type" value="Genomic_DNA"/>
</dbReference>
<accession>A0ABX8X4X2</accession>
<organism evidence="2 3">
    <name type="scientific">Sphaerospermopsis torques-reginae ITEP-024</name>
    <dbReference type="NCBI Taxonomy" id="984208"/>
    <lineage>
        <taxon>Bacteria</taxon>
        <taxon>Bacillati</taxon>
        <taxon>Cyanobacteriota</taxon>
        <taxon>Cyanophyceae</taxon>
        <taxon>Nostocales</taxon>
        <taxon>Aphanizomenonaceae</taxon>
        <taxon>Sphaerospermopsis</taxon>
        <taxon>Sphaerospermopsis torques-reginae</taxon>
    </lineage>
</organism>
<reference evidence="2 3" key="1">
    <citation type="journal article" date="2022" name="J. Am. Chem. Soc.">
        <title>Biosynthesis of Guanitoxin Enables Global Environmental Detection in Freshwater Cyanobacteria.</title>
        <authorList>
            <person name="Lima S.T."/>
            <person name="Fallon T.R."/>
            <person name="Cordoza J.L."/>
            <person name="Chekan J.R."/>
            <person name="Delbaje E."/>
            <person name="Hopiavuori A.R."/>
            <person name="Alvarenga D.O."/>
            <person name="Wood S.M."/>
            <person name="Luhavaya H."/>
            <person name="Baumgartner J.T."/>
            <person name="Dorr F.A."/>
            <person name="Etchegaray A."/>
            <person name="Pinto E."/>
            <person name="McKinnie S.M.K."/>
            <person name="Fiore M.F."/>
            <person name="Moore B.S."/>
        </authorList>
    </citation>
    <scope>NUCLEOTIDE SEQUENCE [LARGE SCALE GENOMIC DNA]</scope>
    <source>
        <strain evidence="2 3">ITEP-024</strain>
    </source>
</reference>
<keyword evidence="3" id="KW-1185">Reference proteome</keyword>
<feature type="domain" description="PIN" evidence="1">
    <location>
        <begin position="4"/>
        <end position="117"/>
    </location>
</feature>
<dbReference type="InterPro" id="IPR029060">
    <property type="entry name" value="PIN-like_dom_sf"/>
</dbReference>
<name>A0ABX8X4X2_9CYAN</name>
<dbReference type="Proteomes" id="UP000826540">
    <property type="component" value="Chromosome"/>
</dbReference>
<dbReference type="InterPro" id="IPR002716">
    <property type="entry name" value="PIN_dom"/>
</dbReference>
<evidence type="ECO:0000259" key="1">
    <source>
        <dbReference type="SMART" id="SM00670"/>
    </source>
</evidence>
<dbReference type="NCBIfam" id="TIGR00305">
    <property type="entry name" value="putative toxin-antitoxin system toxin component, PIN family"/>
    <property type="match status" value="1"/>
</dbReference>
<gene>
    <name evidence="2" type="ORF">K2F26_10895</name>
</gene>
<sequence length="138" mass="15934">MNHKLIVIDTNVLISAALSPTGTARKALEKAYKKFKIAQSTATYEELKTRIYKPKFDKYISNEEREDFLAVVEKYSQFIIIQTQLIICRDPDDNKFLELVKDANAEFLITGDEDLLSLNILAEYQNQIITPRDFLNLD</sequence>
<proteinExistence type="predicted"/>
<dbReference type="InterPro" id="IPR002850">
    <property type="entry name" value="PIN_toxin-like"/>
</dbReference>
<evidence type="ECO:0000313" key="2">
    <source>
        <dbReference type="EMBL" id="QYX33759.1"/>
    </source>
</evidence>
<dbReference type="PANTHER" id="PTHR34610">
    <property type="entry name" value="SSL7007 PROTEIN"/>
    <property type="match status" value="1"/>
</dbReference>
<dbReference type="RefSeq" id="WP_220611479.1">
    <property type="nucleotide sequence ID" value="NZ_CP080598.1"/>
</dbReference>